<accession>A0AAD8BR11</accession>
<dbReference type="AlphaFoldDB" id="A0AAD8BR11"/>
<gene>
    <name evidence="1" type="ORF">Bpfe_011963</name>
</gene>
<name>A0AAD8BR11_BIOPF</name>
<keyword evidence="2" id="KW-1185">Reference proteome</keyword>
<reference evidence="1" key="2">
    <citation type="submission" date="2023-04" db="EMBL/GenBank/DDBJ databases">
        <authorList>
            <person name="Bu L."/>
            <person name="Lu L."/>
            <person name="Laidemitt M.R."/>
            <person name="Zhang S.M."/>
            <person name="Mutuku M."/>
            <person name="Mkoji G."/>
            <person name="Steinauer M."/>
            <person name="Loker E.S."/>
        </authorList>
    </citation>
    <scope>NUCLEOTIDE SEQUENCE</scope>
    <source>
        <strain evidence="1">KasaAsao</strain>
        <tissue evidence="1">Whole Snail</tissue>
    </source>
</reference>
<organism evidence="1 2">
    <name type="scientific">Biomphalaria pfeifferi</name>
    <name type="common">Bloodfluke planorb</name>
    <name type="synonym">Freshwater snail</name>
    <dbReference type="NCBI Taxonomy" id="112525"/>
    <lineage>
        <taxon>Eukaryota</taxon>
        <taxon>Metazoa</taxon>
        <taxon>Spiralia</taxon>
        <taxon>Lophotrochozoa</taxon>
        <taxon>Mollusca</taxon>
        <taxon>Gastropoda</taxon>
        <taxon>Heterobranchia</taxon>
        <taxon>Euthyneura</taxon>
        <taxon>Panpulmonata</taxon>
        <taxon>Hygrophila</taxon>
        <taxon>Lymnaeoidea</taxon>
        <taxon>Planorbidae</taxon>
        <taxon>Biomphalaria</taxon>
    </lineage>
</organism>
<evidence type="ECO:0000313" key="1">
    <source>
        <dbReference type="EMBL" id="KAK0058658.1"/>
    </source>
</evidence>
<evidence type="ECO:0000313" key="2">
    <source>
        <dbReference type="Proteomes" id="UP001233172"/>
    </source>
</evidence>
<sequence length="80" mass="8871">MPLFNGTLMIVVASSRLQVSRAVMEGVLRLTVVSREDISVRLTEAEIEGELNLQASLISPEAWHGDINRTLALYSLRYIG</sequence>
<reference evidence="1" key="1">
    <citation type="journal article" date="2023" name="PLoS Negl. Trop. Dis.">
        <title>A genome sequence for Biomphalaria pfeifferi, the major vector snail for the human-infecting parasite Schistosoma mansoni.</title>
        <authorList>
            <person name="Bu L."/>
            <person name="Lu L."/>
            <person name="Laidemitt M.R."/>
            <person name="Zhang S.M."/>
            <person name="Mutuku M."/>
            <person name="Mkoji G."/>
            <person name="Steinauer M."/>
            <person name="Loker E.S."/>
        </authorList>
    </citation>
    <scope>NUCLEOTIDE SEQUENCE</scope>
    <source>
        <strain evidence="1">KasaAsao</strain>
    </source>
</reference>
<dbReference type="Proteomes" id="UP001233172">
    <property type="component" value="Unassembled WGS sequence"/>
</dbReference>
<proteinExistence type="predicted"/>
<comment type="caution">
    <text evidence="1">The sequence shown here is derived from an EMBL/GenBank/DDBJ whole genome shotgun (WGS) entry which is preliminary data.</text>
</comment>
<dbReference type="EMBL" id="JASAOG010000047">
    <property type="protein sequence ID" value="KAK0058658.1"/>
    <property type="molecule type" value="Genomic_DNA"/>
</dbReference>
<protein>
    <submittedName>
        <fullName evidence="1">Uncharacterized protein</fullName>
    </submittedName>
</protein>